<evidence type="ECO:0000313" key="3">
    <source>
        <dbReference type="Proteomes" id="UP000017836"/>
    </source>
</evidence>
<keyword evidence="1" id="KW-0472">Membrane</keyword>
<dbReference type="EMBL" id="KI394907">
    <property type="protein sequence ID" value="ERN00329.1"/>
    <property type="molecule type" value="Genomic_DNA"/>
</dbReference>
<evidence type="ECO:0000313" key="2">
    <source>
        <dbReference type="EMBL" id="ERN00329.1"/>
    </source>
</evidence>
<dbReference type="HOGENOM" id="CLU_2281260_0_0_1"/>
<keyword evidence="1" id="KW-1133">Transmembrane helix</keyword>
<organism evidence="2 3">
    <name type="scientific">Amborella trichopoda</name>
    <dbReference type="NCBI Taxonomy" id="13333"/>
    <lineage>
        <taxon>Eukaryota</taxon>
        <taxon>Viridiplantae</taxon>
        <taxon>Streptophyta</taxon>
        <taxon>Embryophyta</taxon>
        <taxon>Tracheophyta</taxon>
        <taxon>Spermatophyta</taxon>
        <taxon>Magnoliopsida</taxon>
        <taxon>Amborellales</taxon>
        <taxon>Amborellaceae</taxon>
        <taxon>Amborella</taxon>
    </lineage>
</organism>
<dbReference type="AlphaFoldDB" id="W1NY85"/>
<name>W1NY85_AMBTC</name>
<keyword evidence="3" id="KW-1185">Reference proteome</keyword>
<protein>
    <submittedName>
        <fullName evidence="2">Uncharacterized protein</fullName>
    </submittedName>
</protein>
<gene>
    <name evidence="2" type="ORF">AMTR_s00104p00037440</name>
</gene>
<feature type="transmembrane region" description="Helical" evidence="1">
    <location>
        <begin position="18"/>
        <end position="39"/>
    </location>
</feature>
<evidence type="ECO:0000256" key="1">
    <source>
        <dbReference type="SAM" id="Phobius"/>
    </source>
</evidence>
<dbReference type="Gramene" id="ERN00329">
    <property type="protein sequence ID" value="ERN00329"/>
    <property type="gene ID" value="AMTR_s00104p00037440"/>
</dbReference>
<dbReference type="Proteomes" id="UP000017836">
    <property type="component" value="Unassembled WGS sequence"/>
</dbReference>
<sequence>MGHKNSGPRAGVGPVQPVLAFLVFIVLLCFFIFLFFFFADPTLKGLGPGLNQTYGDKDKASEVSAKMGVKGKWTVLESDIPNFTIHRMELGLRHGRYTPYFG</sequence>
<reference evidence="3" key="1">
    <citation type="journal article" date="2013" name="Science">
        <title>The Amborella genome and the evolution of flowering plants.</title>
        <authorList>
            <consortium name="Amborella Genome Project"/>
        </authorList>
    </citation>
    <scope>NUCLEOTIDE SEQUENCE [LARGE SCALE GENOMIC DNA]</scope>
</reference>
<keyword evidence="1" id="KW-0812">Transmembrane</keyword>
<accession>W1NY85</accession>
<proteinExistence type="predicted"/>